<proteinExistence type="predicted"/>
<dbReference type="EMBL" id="NKXO01000041">
    <property type="protein sequence ID" value="PKQ66866.1"/>
    <property type="molecule type" value="Genomic_DNA"/>
</dbReference>
<organism evidence="1 2">
    <name type="scientific">Raineya orbicola</name>
    <dbReference type="NCBI Taxonomy" id="2016530"/>
    <lineage>
        <taxon>Bacteria</taxon>
        <taxon>Pseudomonadati</taxon>
        <taxon>Bacteroidota</taxon>
        <taxon>Cytophagia</taxon>
        <taxon>Cytophagales</taxon>
        <taxon>Raineyaceae</taxon>
        <taxon>Raineya</taxon>
    </lineage>
</organism>
<gene>
    <name evidence="1" type="ORF">Rain11_2254</name>
</gene>
<reference evidence="1 2" key="1">
    <citation type="submission" date="2017-06" db="EMBL/GenBank/DDBJ databases">
        <title>Raineya orbicola gen. nov., sp. nov. a slightly thermophilic bacterium of the phylum Bacteroidetes and the description of Raineyaceae fam. nov.</title>
        <authorList>
            <person name="Albuquerque L."/>
            <person name="Polonia A.R.M."/>
            <person name="Barroso C."/>
            <person name="Froufe H.J.C."/>
            <person name="Lage O."/>
            <person name="Lobo-Da-Cunha A."/>
            <person name="Egas C."/>
            <person name="Da Costa M.S."/>
        </authorList>
    </citation>
    <scope>NUCLEOTIDE SEQUENCE [LARGE SCALE GENOMIC DNA]</scope>
    <source>
        <strain evidence="1 2">SPSPC-11</strain>
    </source>
</reference>
<evidence type="ECO:0000313" key="2">
    <source>
        <dbReference type="Proteomes" id="UP000233387"/>
    </source>
</evidence>
<accession>A0A2N3I974</accession>
<protein>
    <recommendedName>
        <fullName evidence="3">HrgA protein</fullName>
    </recommendedName>
</protein>
<comment type="caution">
    <text evidence="1">The sequence shown here is derived from an EMBL/GenBank/DDBJ whole genome shotgun (WGS) entry which is preliminary data.</text>
</comment>
<dbReference type="Proteomes" id="UP000233387">
    <property type="component" value="Unassembled WGS sequence"/>
</dbReference>
<keyword evidence="2" id="KW-1185">Reference proteome</keyword>
<name>A0A2N3I974_9BACT</name>
<evidence type="ECO:0008006" key="3">
    <source>
        <dbReference type="Google" id="ProtNLM"/>
    </source>
</evidence>
<dbReference type="RefSeq" id="WP_101359517.1">
    <property type="nucleotide sequence ID" value="NZ_NKXO01000041.1"/>
</dbReference>
<evidence type="ECO:0000313" key="1">
    <source>
        <dbReference type="EMBL" id="PKQ66866.1"/>
    </source>
</evidence>
<sequence>MKLIDLIANVLESSPIPLQQKEIVEKVLSHPWAHDCIELQRVRVPASAVARCLTKHTTGKRPIIGILDEEKASFRKYYLIGQKNALTNLTEADLHPLLSKFLRFKGIFSKTIQASKIVRKNEKTLIWTNPDVVGVKPVILQWNKFFQREVEKLGIFSTKVLEFYSFELKLKVDKSNLVQSYFQAVSNSSWANFNYLVAADLDMRANFLDELKRLNKGYGIGIILLNIHEPENSQVIVEAKEKEVVEINFMNFLSTYNSDFLEFIQECLAIVENKTINIKFFDQT</sequence>
<dbReference type="OrthoDB" id="5289528at2"/>
<dbReference type="AlphaFoldDB" id="A0A2N3I974"/>